<evidence type="ECO:0000256" key="2">
    <source>
        <dbReference type="HAMAP-Rule" id="MF_02087"/>
    </source>
</evidence>
<evidence type="ECO:0000259" key="5">
    <source>
        <dbReference type="Pfam" id="PF01168"/>
    </source>
</evidence>
<reference evidence="6 7" key="1">
    <citation type="submission" date="2016-10" db="EMBL/GenBank/DDBJ databases">
        <authorList>
            <person name="de Groot N.N."/>
        </authorList>
    </citation>
    <scope>NUCLEOTIDE SEQUENCE [LARGE SCALE GENOMIC DNA]</scope>
    <source>
        <strain evidence="6 7">DSM 8537</strain>
    </source>
</reference>
<accession>A0A1I3DFC9</accession>
<protein>
    <recommendedName>
        <fullName evidence="2">Pyridoxal phosphate homeostasis protein</fullName>
        <shortName evidence="2">PLP homeostasis protein</shortName>
    </recommendedName>
</protein>
<dbReference type="Pfam" id="PF01168">
    <property type="entry name" value="Ala_racemase_N"/>
    <property type="match status" value="1"/>
</dbReference>
<comment type="similarity">
    <text evidence="2 4">Belongs to the pyridoxal phosphate-binding protein YggS/PROSC family.</text>
</comment>
<dbReference type="AlphaFoldDB" id="A0A1I3DFC9"/>
<feature type="modified residue" description="N6-(pyridoxal phosphate)lysine" evidence="2 3">
    <location>
        <position position="57"/>
    </location>
</feature>
<dbReference type="CDD" id="cd00635">
    <property type="entry name" value="PLPDE_III_YBL036c_like"/>
    <property type="match status" value="1"/>
</dbReference>
<dbReference type="PANTHER" id="PTHR10146">
    <property type="entry name" value="PROLINE SYNTHETASE CO-TRANSCRIBED BACTERIAL HOMOLOG PROTEIN"/>
    <property type="match status" value="1"/>
</dbReference>
<evidence type="ECO:0000256" key="4">
    <source>
        <dbReference type="RuleBase" id="RU004514"/>
    </source>
</evidence>
<evidence type="ECO:0000313" key="6">
    <source>
        <dbReference type="EMBL" id="SFH85289.1"/>
    </source>
</evidence>
<dbReference type="InterPro" id="IPR001608">
    <property type="entry name" value="Ala_racemase_N"/>
</dbReference>
<sequence length="263" mass="29142">MTDQPTAPFSPDELARFGADPLTTFRDNLAAVEQRIARACAQAGRNRAEVRLLPITKTVPAHVLRLAFAAGIRDFGENKIQEAMGKHEALSDLDIRWCIVGHLQTNKVKFLTRFAHEFHALDSLRLAEALDRRLAQEGRDLDVYLQVNTSDEDSKFGLHPDELLPLVEALPRFPRLRPKGLMTLALFSTDMDRVRPCFARLRALRDKARAVDPRIAGLSMGMSGDYELAIAEGATVVRVGQAIFGARPTPDSLYWPGFAPGAT</sequence>
<gene>
    <name evidence="6" type="ORF">SAMN04488021_1381</name>
</gene>
<dbReference type="Proteomes" id="UP000183635">
    <property type="component" value="Unassembled WGS sequence"/>
</dbReference>
<dbReference type="STRING" id="34004.SAMN04488021_1381"/>
<keyword evidence="1 2" id="KW-0663">Pyridoxal phosphate</keyword>
<dbReference type="SUPFAM" id="SSF51419">
    <property type="entry name" value="PLP-binding barrel"/>
    <property type="match status" value="1"/>
</dbReference>
<comment type="function">
    <text evidence="2">Pyridoxal 5'-phosphate (PLP)-binding protein, which is involved in PLP homeostasis.</text>
</comment>
<dbReference type="InterPro" id="IPR011078">
    <property type="entry name" value="PyrdxlP_homeostasis"/>
</dbReference>
<dbReference type="RefSeq" id="WP_074969976.1">
    <property type="nucleotide sequence ID" value="NZ_CBCRYP010000050.1"/>
</dbReference>
<dbReference type="PIRSF" id="PIRSF004848">
    <property type="entry name" value="YBL036c_PLPDEIII"/>
    <property type="match status" value="1"/>
</dbReference>
<keyword evidence="7" id="KW-1185">Reference proteome</keyword>
<name>A0A1I3DFC9_9RHOB</name>
<feature type="domain" description="Alanine racemase N-terminal" evidence="5">
    <location>
        <begin position="28"/>
        <end position="248"/>
    </location>
</feature>
<dbReference type="EMBL" id="FOPU01000038">
    <property type="protein sequence ID" value="SFH85289.1"/>
    <property type="molecule type" value="Genomic_DNA"/>
</dbReference>
<proteinExistence type="inferred from homology"/>
<dbReference type="InterPro" id="IPR029066">
    <property type="entry name" value="PLP-binding_barrel"/>
</dbReference>
<dbReference type="OrthoDB" id="9804072at2"/>
<organism evidence="6 7">
    <name type="scientific">Paracoccus aminovorans</name>
    <dbReference type="NCBI Taxonomy" id="34004"/>
    <lineage>
        <taxon>Bacteria</taxon>
        <taxon>Pseudomonadati</taxon>
        <taxon>Pseudomonadota</taxon>
        <taxon>Alphaproteobacteria</taxon>
        <taxon>Rhodobacterales</taxon>
        <taxon>Paracoccaceae</taxon>
        <taxon>Paracoccus</taxon>
    </lineage>
</organism>
<dbReference type="GO" id="GO:0030170">
    <property type="term" value="F:pyridoxal phosphate binding"/>
    <property type="evidence" value="ECO:0007669"/>
    <property type="project" value="UniProtKB-UniRule"/>
</dbReference>
<evidence type="ECO:0000256" key="1">
    <source>
        <dbReference type="ARBA" id="ARBA00022898"/>
    </source>
</evidence>
<dbReference type="NCBIfam" id="TIGR00044">
    <property type="entry name" value="YggS family pyridoxal phosphate-dependent enzyme"/>
    <property type="match status" value="1"/>
</dbReference>
<dbReference type="Gene3D" id="3.20.20.10">
    <property type="entry name" value="Alanine racemase"/>
    <property type="match status" value="1"/>
</dbReference>
<evidence type="ECO:0000313" key="7">
    <source>
        <dbReference type="Proteomes" id="UP000183635"/>
    </source>
</evidence>
<dbReference type="PANTHER" id="PTHR10146:SF14">
    <property type="entry name" value="PYRIDOXAL PHOSPHATE HOMEOSTASIS PROTEIN"/>
    <property type="match status" value="1"/>
</dbReference>
<dbReference type="FunFam" id="3.20.20.10:FF:000018">
    <property type="entry name" value="Pyridoxal phosphate homeostasis protein"/>
    <property type="match status" value="1"/>
</dbReference>
<dbReference type="HAMAP" id="MF_02087">
    <property type="entry name" value="PLP_homeostasis"/>
    <property type="match status" value="1"/>
</dbReference>
<evidence type="ECO:0000256" key="3">
    <source>
        <dbReference type="PIRSR" id="PIRSR004848-1"/>
    </source>
</evidence>
<comment type="cofactor">
    <cofactor evidence="3">
        <name>pyridoxal 5'-phosphate</name>
        <dbReference type="ChEBI" id="CHEBI:597326"/>
    </cofactor>
</comment>